<organism evidence="1 2">
    <name type="scientific">Trebonia kvetii</name>
    <dbReference type="NCBI Taxonomy" id="2480626"/>
    <lineage>
        <taxon>Bacteria</taxon>
        <taxon>Bacillati</taxon>
        <taxon>Actinomycetota</taxon>
        <taxon>Actinomycetes</taxon>
        <taxon>Streptosporangiales</taxon>
        <taxon>Treboniaceae</taxon>
        <taxon>Trebonia</taxon>
    </lineage>
</organism>
<dbReference type="OrthoDB" id="3533384at2"/>
<reference evidence="1 2" key="1">
    <citation type="submission" date="2018-11" db="EMBL/GenBank/DDBJ databases">
        <title>Trebonia kvetii gen.nov., sp.nov., a novel acidophilic actinobacterium, and proposal of the new actinobacterial family Treboniaceae fam. nov.</title>
        <authorList>
            <person name="Rapoport D."/>
            <person name="Sagova-Mareckova M."/>
            <person name="Sedlacek I."/>
            <person name="Provaznik J."/>
            <person name="Kralova S."/>
            <person name="Pavlinic D."/>
            <person name="Benes V."/>
            <person name="Kopecky J."/>
        </authorList>
    </citation>
    <scope>NUCLEOTIDE SEQUENCE [LARGE SCALE GENOMIC DNA]</scope>
    <source>
        <strain evidence="1 2">15Tr583</strain>
    </source>
</reference>
<comment type="caution">
    <text evidence="1">The sequence shown here is derived from an EMBL/GenBank/DDBJ whole genome shotgun (WGS) entry which is preliminary data.</text>
</comment>
<sequence>MSHGGNPEAGTNSFIGIDGTALTITSPNGPDTWVIPVSDAFTVSMTWELTGIFAAWLAGLGLTYTVTYTFAGVGNANGTPLSVVRTTVAGQTTYGAPDTTVTVPANSLPVGTYEVLARVTFGGNPPMSAYIEIPVLDIY</sequence>
<dbReference type="EMBL" id="RPFW01000002">
    <property type="protein sequence ID" value="TVZ05009.1"/>
    <property type="molecule type" value="Genomic_DNA"/>
</dbReference>
<evidence type="ECO:0000313" key="2">
    <source>
        <dbReference type="Proteomes" id="UP000460272"/>
    </source>
</evidence>
<keyword evidence="2" id="KW-1185">Reference proteome</keyword>
<proteinExistence type="predicted"/>
<name>A0A6P2C0R1_9ACTN</name>
<accession>A0A6P2C0R1</accession>
<evidence type="ECO:0000313" key="1">
    <source>
        <dbReference type="EMBL" id="TVZ05009.1"/>
    </source>
</evidence>
<dbReference type="RefSeq" id="WP_145852715.1">
    <property type="nucleotide sequence ID" value="NZ_RPFW01000002.1"/>
</dbReference>
<gene>
    <name evidence="1" type="ORF">EAS64_10315</name>
</gene>
<dbReference type="Proteomes" id="UP000460272">
    <property type="component" value="Unassembled WGS sequence"/>
</dbReference>
<dbReference type="AlphaFoldDB" id="A0A6P2C0R1"/>
<protein>
    <submittedName>
        <fullName evidence="1">Uncharacterized protein</fullName>
    </submittedName>
</protein>